<dbReference type="InterPro" id="IPR053931">
    <property type="entry name" value="RapZ_C"/>
</dbReference>
<dbReference type="AlphaFoldDB" id="A0AAE0KLE0"/>
<proteinExistence type="predicted"/>
<evidence type="ECO:0000259" key="2">
    <source>
        <dbReference type="Pfam" id="PF22740"/>
    </source>
</evidence>
<evidence type="ECO:0000313" key="4">
    <source>
        <dbReference type="Proteomes" id="UP001285441"/>
    </source>
</evidence>
<name>A0AAE0KLE0_9PEZI</name>
<reference evidence="3" key="1">
    <citation type="journal article" date="2023" name="Mol. Phylogenet. Evol.">
        <title>Genome-scale phylogeny and comparative genomics of the fungal order Sordariales.</title>
        <authorList>
            <person name="Hensen N."/>
            <person name="Bonometti L."/>
            <person name="Westerberg I."/>
            <person name="Brannstrom I.O."/>
            <person name="Guillou S."/>
            <person name="Cros-Aarteil S."/>
            <person name="Calhoun S."/>
            <person name="Haridas S."/>
            <person name="Kuo A."/>
            <person name="Mondo S."/>
            <person name="Pangilinan J."/>
            <person name="Riley R."/>
            <person name="LaButti K."/>
            <person name="Andreopoulos B."/>
            <person name="Lipzen A."/>
            <person name="Chen C."/>
            <person name="Yan M."/>
            <person name="Daum C."/>
            <person name="Ng V."/>
            <person name="Clum A."/>
            <person name="Steindorff A."/>
            <person name="Ohm R.A."/>
            <person name="Martin F."/>
            <person name="Silar P."/>
            <person name="Natvig D.O."/>
            <person name="Lalanne C."/>
            <person name="Gautier V."/>
            <person name="Ament-Velasquez S.L."/>
            <person name="Kruys A."/>
            <person name="Hutchinson M.I."/>
            <person name="Powell A.J."/>
            <person name="Barry K."/>
            <person name="Miller A.N."/>
            <person name="Grigoriev I.V."/>
            <person name="Debuchy R."/>
            <person name="Gladieux P."/>
            <person name="Hiltunen Thoren M."/>
            <person name="Johannesson H."/>
        </authorList>
    </citation>
    <scope>NUCLEOTIDE SEQUENCE</scope>
    <source>
        <strain evidence="3">CBS 232.78</strain>
    </source>
</reference>
<feature type="compositionally biased region" description="Basic and acidic residues" evidence="1">
    <location>
        <begin position="179"/>
        <end position="193"/>
    </location>
</feature>
<evidence type="ECO:0000313" key="3">
    <source>
        <dbReference type="EMBL" id="KAK3378619.1"/>
    </source>
</evidence>
<keyword evidence="4" id="KW-1185">Reference proteome</keyword>
<accession>A0AAE0KLE0</accession>
<organism evidence="3 4">
    <name type="scientific">Podospora didyma</name>
    <dbReference type="NCBI Taxonomy" id="330526"/>
    <lineage>
        <taxon>Eukaryota</taxon>
        <taxon>Fungi</taxon>
        <taxon>Dikarya</taxon>
        <taxon>Ascomycota</taxon>
        <taxon>Pezizomycotina</taxon>
        <taxon>Sordariomycetes</taxon>
        <taxon>Sordariomycetidae</taxon>
        <taxon>Sordariales</taxon>
        <taxon>Podosporaceae</taxon>
        <taxon>Podospora</taxon>
    </lineage>
</organism>
<comment type="caution">
    <text evidence="3">The sequence shown here is derived from an EMBL/GenBank/DDBJ whole genome shotgun (WGS) entry which is preliminary data.</text>
</comment>
<reference evidence="3" key="2">
    <citation type="submission" date="2023-06" db="EMBL/GenBank/DDBJ databases">
        <authorList>
            <consortium name="Lawrence Berkeley National Laboratory"/>
            <person name="Haridas S."/>
            <person name="Hensen N."/>
            <person name="Bonometti L."/>
            <person name="Westerberg I."/>
            <person name="Brannstrom I.O."/>
            <person name="Guillou S."/>
            <person name="Cros-Aarteil S."/>
            <person name="Calhoun S."/>
            <person name="Kuo A."/>
            <person name="Mondo S."/>
            <person name="Pangilinan J."/>
            <person name="Riley R."/>
            <person name="LaButti K."/>
            <person name="Andreopoulos B."/>
            <person name="Lipzen A."/>
            <person name="Chen C."/>
            <person name="Yanf M."/>
            <person name="Daum C."/>
            <person name="Ng V."/>
            <person name="Clum A."/>
            <person name="Steindorff A."/>
            <person name="Ohm R."/>
            <person name="Martin F."/>
            <person name="Silar P."/>
            <person name="Natvig D."/>
            <person name="Lalanne C."/>
            <person name="Gautier V."/>
            <person name="Ament-velasquez S.L."/>
            <person name="Kruys A."/>
            <person name="Hutchinson M.I."/>
            <person name="Powell A.J."/>
            <person name="Barry K."/>
            <person name="Miller A.N."/>
            <person name="Grigoriev I.V."/>
            <person name="Debuchy R."/>
            <person name="Gladieux P."/>
            <person name="Thoren M.H."/>
            <person name="Johannesson H."/>
        </authorList>
    </citation>
    <scope>NUCLEOTIDE SEQUENCE</scope>
    <source>
        <strain evidence="3">CBS 232.78</strain>
    </source>
</reference>
<gene>
    <name evidence="3" type="ORF">B0H63DRAFT_480428</name>
</gene>
<feature type="region of interest" description="Disordered" evidence="1">
    <location>
        <begin position="179"/>
        <end position="206"/>
    </location>
</feature>
<dbReference type="Proteomes" id="UP001285441">
    <property type="component" value="Unassembled WGS sequence"/>
</dbReference>
<dbReference type="EMBL" id="JAULSW010000006">
    <property type="protein sequence ID" value="KAK3378619.1"/>
    <property type="molecule type" value="Genomic_DNA"/>
</dbReference>
<dbReference type="Pfam" id="PF22740">
    <property type="entry name" value="PapZ_C"/>
    <property type="match status" value="1"/>
</dbReference>
<sequence>MGLEAAEPPRPILLLVSHARTNPLSPAPDLKYDIRPISNPPKPIRDKYTGVDKRLRGHMLSHGDFLSLLDHAETEIKELMQKMSVSEPGELISATQTWTSPSSHVGMPPELLDSGYARNGNSDEIDDIEEDDDGNRQTLRVSMFCVRGRHRSVAFAEELALRSWPSSWEIRVHHRDLGRPKKETGSRNTDHRGSRLGRGFLADEVE</sequence>
<evidence type="ECO:0000256" key="1">
    <source>
        <dbReference type="SAM" id="MobiDB-lite"/>
    </source>
</evidence>
<feature type="domain" description="RapZ C-terminal" evidence="2">
    <location>
        <begin position="133"/>
        <end position="177"/>
    </location>
</feature>
<protein>
    <recommendedName>
        <fullName evidence="2">RapZ C-terminal domain-containing protein</fullName>
    </recommendedName>
</protein>